<dbReference type="InterPro" id="IPR012902">
    <property type="entry name" value="N_methyl_site"/>
</dbReference>
<keyword evidence="1" id="KW-1133">Transmembrane helix</keyword>
<protein>
    <submittedName>
        <fullName evidence="2">Prepilin-type N-terminal cleavage/methylation domain-containing protein</fullName>
    </submittedName>
</protein>
<reference evidence="2 3" key="2">
    <citation type="submission" date="2020-08" db="EMBL/GenBank/DDBJ databases">
        <authorList>
            <person name="Partida-Martinez L."/>
            <person name="Huntemann M."/>
            <person name="Clum A."/>
            <person name="Wang J."/>
            <person name="Palaniappan K."/>
            <person name="Ritter S."/>
            <person name="Chen I.-M."/>
            <person name="Stamatis D."/>
            <person name="Reddy T."/>
            <person name="O'Malley R."/>
            <person name="Daum C."/>
            <person name="Shapiro N."/>
            <person name="Ivanova N."/>
            <person name="Kyrpides N."/>
            <person name="Woyke T."/>
        </authorList>
    </citation>
    <scope>NUCLEOTIDE SEQUENCE [LARGE SCALE GENOMIC DNA]</scope>
    <source>
        <strain evidence="2 3">RAS26</strain>
    </source>
</reference>
<keyword evidence="1" id="KW-0812">Transmembrane</keyword>
<feature type="transmembrane region" description="Helical" evidence="1">
    <location>
        <begin position="20"/>
        <end position="41"/>
    </location>
</feature>
<dbReference type="Proteomes" id="UP000518206">
    <property type="component" value="Unassembled WGS sequence"/>
</dbReference>
<comment type="caution">
    <text evidence="2">The sequence shown here is derived from an EMBL/GenBank/DDBJ whole genome shotgun (WGS) entry which is preliminary data.</text>
</comment>
<dbReference type="AlphaFoldDB" id="A0A7W4UCX9"/>
<organism evidence="2 3">
    <name type="scientific">Cellulomonas cellasea</name>
    <dbReference type="NCBI Taxonomy" id="43670"/>
    <lineage>
        <taxon>Bacteria</taxon>
        <taxon>Bacillati</taxon>
        <taxon>Actinomycetota</taxon>
        <taxon>Actinomycetes</taxon>
        <taxon>Micrococcales</taxon>
        <taxon>Cellulomonadaceae</taxon>
        <taxon>Cellulomonas</taxon>
    </lineage>
</organism>
<dbReference type="Pfam" id="PF07963">
    <property type="entry name" value="N_methyl"/>
    <property type="match status" value="1"/>
</dbReference>
<gene>
    <name evidence="2" type="ORF">FHR80_000748</name>
</gene>
<reference evidence="2 3" key="1">
    <citation type="submission" date="2020-08" db="EMBL/GenBank/DDBJ databases">
        <title>The Agave Microbiome: Exploring the role of microbial communities in plant adaptations to desert environments.</title>
        <authorList>
            <person name="Partida-Martinez L.P."/>
        </authorList>
    </citation>
    <scope>NUCLEOTIDE SEQUENCE [LARGE SCALE GENOMIC DNA]</scope>
    <source>
        <strain evidence="2 3">RAS26</strain>
    </source>
</reference>
<sequence length="472" mass="48108">MHEVLTGSRDEAGMSLVEVIVAMFVFAIVSSGVIYGMLSVITLSRDSRAREVAANLAAQEIDLARDTEDLFDLLDKDVDKTISNDKFHVQVRTQWVTDPNNDIVCGAGGSALRYKRVNVSVTWDGKRAATEPVRADTVIQPESKINDPTKGTILVSVLGAAGTGVGGVSVSAAPSSVPNGATSLTVAPAPTDAQGCSYVLKVTPGTYDVTVSRANHVDTAQATTSKVTVGVTAGTSAAASFQYDAAGTFTVNYAGDYVPAAGEVVRVPANPTTTFLSTYGAHVLDPGAATSRSRTVKLHPFSGGYQVFAGSCKAADPEEWPDSTNATGQPITGTRPAGVAAAAGGTATANVPMGVVKLALGSSGTQRYLRAVSATSPVPGSGDPGCVTPAPATALTYTFGSAAGYGIPADGLLTVALPYGSWRLYSGTGATVSSWTTAVTAGQMSLPAAPVPARSSIDPSGIVTFDPRVVTP</sequence>
<accession>A0A7W4UCX9</accession>
<dbReference type="EMBL" id="JACHVX010000001">
    <property type="protein sequence ID" value="MBB2921854.1"/>
    <property type="molecule type" value="Genomic_DNA"/>
</dbReference>
<keyword evidence="1" id="KW-0472">Membrane</keyword>
<evidence type="ECO:0000256" key="1">
    <source>
        <dbReference type="SAM" id="Phobius"/>
    </source>
</evidence>
<evidence type="ECO:0000313" key="2">
    <source>
        <dbReference type="EMBL" id="MBB2921854.1"/>
    </source>
</evidence>
<evidence type="ECO:0000313" key="3">
    <source>
        <dbReference type="Proteomes" id="UP000518206"/>
    </source>
</evidence>
<dbReference type="NCBIfam" id="TIGR02532">
    <property type="entry name" value="IV_pilin_GFxxxE"/>
    <property type="match status" value="1"/>
</dbReference>
<name>A0A7W4UCX9_9CELL</name>
<proteinExistence type="predicted"/>
<dbReference type="RefSeq" id="WP_183294796.1">
    <property type="nucleotide sequence ID" value="NZ_JACHVX010000001.1"/>
</dbReference>
<dbReference type="PROSITE" id="PS00409">
    <property type="entry name" value="PROKAR_NTER_METHYL"/>
    <property type="match status" value="1"/>
</dbReference>